<proteinExistence type="inferred from homology"/>
<keyword evidence="12" id="KW-0119">Carbohydrate metabolism</keyword>
<evidence type="ECO:0000256" key="12">
    <source>
        <dbReference type="ARBA" id="ARBA00023277"/>
    </source>
</evidence>
<dbReference type="OrthoDB" id="8300170at2759"/>
<dbReference type="GO" id="GO:0046115">
    <property type="term" value="P:guanosine catabolic process"/>
    <property type="evidence" value="ECO:0007669"/>
    <property type="project" value="EnsemblFungi"/>
</dbReference>
<dbReference type="InterPro" id="IPR016055">
    <property type="entry name" value="A-D-PHexomutase_a/b/a-I/II/III"/>
</dbReference>
<keyword evidence="20" id="KW-1185">Reference proteome</keyword>
<keyword evidence="8" id="KW-0479">Metal-binding</keyword>
<dbReference type="KEGG" id="tdl:TDEL_0B00570"/>
<dbReference type="InParanoid" id="G8ZNJ2"/>
<evidence type="ECO:0000256" key="1">
    <source>
        <dbReference type="ARBA" id="ARBA00001946"/>
    </source>
</evidence>
<feature type="domain" description="Alpha-D-phosphohexomutase alpha/beta/alpha" evidence="18">
    <location>
        <begin position="356"/>
        <end position="485"/>
    </location>
</feature>
<dbReference type="InterPro" id="IPR005845">
    <property type="entry name" value="A-D-PHexomutase_a/b/a-II"/>
</dbReference>
<dbReference type="STRING" id="1076872.G8ZNJ2"/>
<evidence type="ECO:0000256" key="6">
    <source>
        <dbReference type="ARBA" id="ARBA00022526"/>
    </source>
</evidence>
<keyword evidence="7" id="KW-0597">Phosphoprotein</keyword>
<reference evidence="19 20" key="1">
    <citation type="journal article" date="2011" name="Proc. Natl. Acad. Sci. U.S.A.">
        <title>Evolutionary erosion of yeast sex chromosomes by mating-type switching accidents.</title>
        <authorList>
            <person name="Gordon J.L."/>
            <person name="Armisen D."/>
            <person name="Proux-Wera E."/>
            <person name="Oheigeartaigh S.S."/>
            <person name="Byrne K.P."/>
            <person name="Wolfe K.H."/>
        </authorList>
    </citation>
    <scope>NUCLEOTIDE SEQUENCE [LARGE SCALE GENOMIC DNA]</scope>
    <source>
        <strain evidence="20">ATCC 10662 / CBS 1146 / NBRC 0425 / NCYC 2629 / NRRL Y-866</strain>
    </source>
</reference>
<dbReference type="Gene3D" id="3.30.310.50">
    <property type="entry name" value="Alpha-D-phosphohexomutase, C-terminal domain"/>
    <property type="match status" value="1"/>
</dbReference>
<dbReference type="GO" id="GO:0006006">
    <property type="term" value="P:glucose metabolic process"/>
    <property type="evidence" value="ECO:0007669"/>
    <property type="project" value="UniProtKB-KW"/>
</dbReference>
<dbReference type="GO" id="GO:0000287">
    <property type="term" value="F:magnesium ion binding"/>
    <property type="evidence" value="ECO:0007669"/>
    <property type="project" value="InterPro"/>
</dbReference>
<dbReference type="SUPFAM" id="SSF53738">
    <property type="entry name" value="Phosphoglucomutase, first 3 domains"/>
    <property type="match status" value="3"/>
</dbReference>
<dbReference type="InterPro" id="IPR016066">
    <property type="entry name" value="A-D-PHexomutase_CS"/>
</dbReference>
<accession>G8ZNJ2</accession>
<dbReference type="Pfam" id="PF02879">
    <property type="entry name" value="PGM_PMM_II"/>
    <property type="match status" value="1"/>
</dbReference>
<keyword evidence="9" id="KW-0460">Magnesium</keyword>
<evidence type="ECO:0000256" key="8">
    <source>
        <dbReference type="ARBA" id="ARBA00022723"/>
    </source>
</evidence>
<dbReference type="InterPro" id="IPR005843">
    <property type="entry name" value="A-D-PHexomutase_C"/>
</dbReference>
<dbReference type="PROSITE" id="PS00710">
    <property type="entry name" value="PGM_PMM"/>
    <property type="match status" value="1"/>
</dbReference>
<dbReference type="Proteomes" id="UP000005627">
    <property type="component" value="Chromosome 2"/>
</dbReference>
<feature type="domain" description="Alpha-D-phosphohexomutase alpha/beta/alpha" evidence="16">
    <location>
        <begin position="61"/>
        <end position="200"/>
    </location>
</feature>
<evidence type="ECO:0000313" key="20">
    <source>
        <dbReference type="Proteomes" id="UP000005627"/>
    </source>
</evidence>
<protein>
    <recommendedName>
        <fullName evidence="14">phosphopentomutase</fullName>
        <ecNumber evidence="14">5.4.2.7</ecNumber>
    </recommendedName>
</protein>
<dbReference type="FunFam" id="3.40.120.10:FF:000037">
    <property type="entry name" value="Pgm3p"/>
    <property type="match status" value="1"/>
</dbReference>
<dbReference type="InterPro" id="IPR005844">
    <property type="entry name" value="A-D-PHexomutase_a/b/a-I"/>
</dbReference>
<evidence type="ECO:0000256" key="4">
    <source>
        <dbReference type="ARBA" id="ARBA00010231"/>
    </source>
</evidence>
<dbReference type="GO" id="GO:0006166">
    <property type="term" value="P:purine ribonucleoside salvage"/>
    <property type="evidence" value="ECO:0007669"/>
    <property type="project" value="EnsemblFungi"/>
</dbReference>
<gene>
    <name evidence="19" type="primary">TDEL0B00570</name>
    <name evidence="19" type="ORF">TDEL_0B00570</name>
</gene>
<evidence type="ECO:0000256" key="10">
    <source>
        <dbReference type="ARBA" id="ARBA00023235"/>
    </source>
</evidence>
<evidence type="ECO:0000256" key="11">
    <source>
        <dbReference type="ARBA" id="ARBA00023242"/>
    </source>
</evidence>
<dbReference type="Pfam" id="PF00408">
    <property type="entry name" value="PGM_PMM_IV"/>
    <property type="match status" value="1"/>
</dbReference>
<evidence type="ECO:0000259" key="18">
    <source>
        <dbReference type="Pfam" id="PF02880"/>
    </source>
</evidence>
<evidence type="ECO:0000256" key="7">
    <source>
        <dbReference type="ARBA" id="ARBA00022553"/>
    </source>
</evidence>
<evidence type="ECO:0000256" key="5">
    <source>
        <dbReference type="ARBA" id="ARBA00022490"/>
    </source>
</evidence>
<keyword evidence="10" id="KW-0413">Isomerase</keyword>
<dbReference type="CDD" id="cd05799">
    <property type="entry name" value="PGM2"/>
    <property type="match status" value="1"/>
</dbReference>
<dbReference type="GeneID" id="11503293"/>
<dbReference type="PANTHER" id="PTHR45745:SF1">
    <property type="entry name" value="PHOSPHOGLUCOMUTASE 2B-RELATED"/>
    <property type="match status" value="1"/>
</dbReference>
<evidence type="ECO:0000256" key="13">
    <source>
        <dbReference type="ARBA" id="ARBA00051394"/>
    </source>
</evidence>
<keyword evidence="11" id="KW-0539">Nucleus</keyword>
<sequence length="630" mass="71814">MTGRIIQSDEKEVINSVPTDLSQLVASWLSQDGNKQTRLEILNLCKAKDWLELHKRLDTRILFGTAGLRSRMEAGFSRMNTLVVLQATQGLAQHIKKQFPDALTAVVGHDHRFNSQEFALATVATFLQAGFKVIFLNDGDKFVHTPIVPFTVNEVGASVGVMITASHNPKMDNGYKVYYSNGCQIIPPHDSEIAQSIEENLTLWPKAWKWDELLKEGLDTKCLVYAGEEMIERYTKKMGQSLVDRTTISAEKEGKPWFVYTPIHGVGYDIFRQIAEETMNLINGRDYLCVKEQQLPDPSFPTVPFPNPEEKGALDMAISVADKNGISLVLANDPDADRFSAAVKDNKTGTWRQLTGNEIGALFAFYEFQKYQKKNEEYKEKHPLAMLNSTVSSQLIMKMAEIEQFHYIDTLTGFKWIGNRTLDLEAMNYYVPFGFEEAIGYMFPVMEHDKDGISAASVFLQMYRKWLVGSKKTLLTVLEDIFEKYGVFKEYNGYYSVNDPKVIKEVFDFIRNDYSETHDPYPSRIGEELKVNKFRDLTLGYQSDTVNQRPDLPVDPNSQMITAWTKVNGAKPYESVRFTIRGSGTEPKLKVYIEACSKSEERASELAQLTWRVLKREWFRPDVTGLTTTF</sequence>
<evidence type="ECO:0000256" key="2">
    <source>
        <dbReference type="ARBA" id="ARBA00004123"/>
    </source>
</evidence>
<dbReference type="HOGENOM" id="CLU_016950_0_1_1"/>
<dbReference type="FunFam" id="3.40.120.10:FF:000035">
    <property type="entry name" value="Pgm3p"/>
    <property type="match status" value="1"/>
</dbReference>
<dbReference type="GO" id="GO:0005634">
    <property type="term" value="C:nucleus"/>
    <property type="evidence" value="ECO:0007669"/>
    <property type="project" value="UniProtKB-SubCell"/>
</dbReference>
<evidence type="ECO:0000259" key="16">
    <source>
        <dbReference type="Pfam" id="PF02878"/>
    </source>
</evidence>
<dbReference type="Pfam" id="PF02878">
    <property type="entry name" value="PGM_PMM_I"/>
    <property type="match status" value="1"/>
</dbReference>
<dbReference type="AlphaFoldDB" id="G8ZNJ2"/>
<dbReference type="InterPro" id="IPR036900">
    <property type="entry name" value="A-D-PHexomutase_C_sf"/>
</dbReference>
<dbReference type="GO" id="GO:0006148">
    <property type="term" value="P:inosine catabolic process"/>
    <property type="evidence" value="ECO:0007669"/>
    <property type="project" value="EnsemblFungi"/>
</dbReference>
<evidence type="ECO:0000313" key="19">
    <source>
        <dbReference type="EMBL" id="CCE90186.1"/>
    </source>
</evidence>
<dbReference type="eggNOG" id="KOG1220">
    <property type="taxonomic scope" value="Eukaryota"/>
</dbReference>
<feature type="domain" description="Alpha-D-phosphohexomutase C-terminal" evidence="15">
    <location>
        <begin position="577"/>
        <end position="601"/>
    </location>
</feature>
<dbReference type="EC" id="5.4.2.7" evidence="14"/>
<evidence type="ECO:0000259" key="15">
    <source>
        <dbReference type="Pfam" id="PF00408"/>
    </source>
</evidence>
<comment type="cofactor">
    <cofactor evidence="1">
        <name>Mg(2+)</name>
        <dbReference type="ChEBI" id="CHEBI:18420"/>
    </cofactor>
</comment>
<feature type="domain" description="Alpha-D-phosphohexomutase alpha/beta/alpha" evidence="17">
    <location>
        <begin position="234"/>
        <end position="345"/>
    </location>
</feature>
<evidence type="ECO:0000256" key="9">
    <source>
        <dbReference type="ARBA" id="ARBA00022842"/>
    </source>
</evidence>
<dbReference type="GO" id="GO:0008973">
    <property type="term" value="F:phosphopentomutase activity"/>
    <property type="evidence" value="ECO:0007669"/>
    <property type="project" value="UniProtKB-EC"/>
</dbReference>
<organism evidence="19 20">
    <name type="scientific">Torulaspora delbrueckii</name>
    <name type="common">Yeast</name>
    <name type="synonym">Candida colliculosa</name>
    <dbReference type="NCBI Taxonomy" id="4950"/>
    <lineage>
        <taxon>Eukaryota</taxon>
        <taxon>Fungi</taxon>
        <taxon>Dikarya</taxon>
        <taxon>Ascomycota</taxon>
        <taxon>Saccharomycotina</taxon>
        <taxon>Saccharomycetes</taxon>
        <taxon>Saccharomycetales</taxon>
        <taxon>Saccharomycetaceae</taxon>
        <taxon>Torulaspora</taxon>
    </lineage>
</organism>
<dbReference type="EMBL" id="HE616743">
    <property type="protein sequence ID" value="CCE90186.1"/>
    <property type="molecule type" value="Genomic_DNA"/>
</dbReference>
<dbReference type="Gene3D" id="3.40.120.10">
    <property type="entry name" value="Alpha-D-Glucose-1,6-Bisphosphate, subunit A, domain 3"/>
    <property type="match status" value="3"/>
</dbReference>
<comment type="subcellular location">
    <subcellularLocation>
        <location evidence="3">Cytoplasm</location>
    </subcellularLocation>
    <subcellularLocation>
        <location evidence="2">Nucleus</location>
    </subcellularLocation>
</comment>
<dbReference type="Pfam" id="PF02880">
    <property type="entry name" value="PGM_PMM_III"/>
    <property type="match status" value="1"/>
</dbReference>
<evidence type="ECO:0000259" key="17">
    <source>
        <dbReference type="Pfam" id="PF02879"/>
    </source>
</evidence>
<dbReference type="PANTHER" id="PTHR45745">
    <property type="entry name" value="PHOSPHOMANNOMUTASE 45A"/>
    <property type="match status" value="1"/>
</dbReference>
<evidence type="ECO:0000256" key="14">
    <source>
        <dbReference type="ARBA" id="ARBA00066543"/>
    </source>
</evidence>
<dbReference type="SUPFAM" id="SSF55957">
    <property type="entry name" value="Phosphoglucomutase, C-terminal domain"/>
    <property type="match status" value="1"/>
</dbReference>
<comment type="similarity">
    <text evidence="4">Belongs to the phosphohexose mutase family.</text>
</comment>
<keyword evidence="6" id="KW-0313">Glucose metabolism</keyword>
<dbReference type="InterPro" id="IPR005846">
    <property type="entry name" value="A-D-PHexomutase_a/b/a-III"/>
</dbReference>
<name>G8ZNJ2_TORDE</name>
<keyword evidence="5" id="KW-0963">Cytoplasm</keyword>
<evidence type="ECO:0000256" key="3">
    <source>
        <dbReference type="ARBA" id="ARBA00004496"/>
    </source>
</evidence>
<comment type="catalytic activity">
    <reaction evidence="13">
        <text>alpha-D-ribose 1-phosphate = D-ribose 5-phosphate</text>
        <dbReference type="Rhea" id="RHEA:18793"/>
        <dbReference type="ChEBI" id="CHEBI:57720"/>
        <dbReference type="ChEBI" id="CHEBI:78346"/>
        <dbReference type="EC" id="5.4.2.7"/>
    </reaction>
</comment>
<dbReference type="RefSeq" id="XP_003679397.1">
    <property type="nucleotide sequence ID" value="XM_003679349.1"/>
</dbReference>
<dbReference type="FunCoup" id="G8ZNJ2">
    <property type="interactions" value="347"/>
</dbReference>
<dbReference type="GO" id="GO:0005737">
    <property type="term" value="C:cytoplasm"/>
    <property type="evidence" value="ECO:0007669"/>
    <property type="project" value="UniProtKB-SubCell"/>
</dbReference>